<dbReference type="Proteomes" id="UP000186922">
    <property type="component" value="Unassembled WGS sequence"/>
</dbReference>
<organism evidence="1 2">
    <name type="scientific">Ramazzottius varieornatus</name>
    <name type="common">Water bear</name>
    <name type="synonym">Tardigrade</name>
    <dbReference type="NCBI Taxonomy" id="947166"/>
    <lineage>
        <taxon>Eukaryota</taxon>
        <taxon>Metazoa</taxon>
        <taxon>Ecdysozoa</taxon>
        <taxon>Tardigrada</taxon>
        <taxon>Eutardigrada</taxon>
        <taxon>Parachela</taxon>
        <taxon>Hypsibioidea</taxon>
        <taxon>Ramazzottiidae</taxon>
        <taxon>Ramazzottius</taxon>
    </lineage>
</organism>
<keyword evidence="2" id="KW-1185">Reference proteome</keyword>
<sequence length="120" mass="13188">MTRDSALFFRRTVVQRSPRSDLVGDRFLSDRRWCSAVSPLLSSWFNSPPATAASGDSSGPILMILYVRVGGPEKKETSAQHLSPSVKETAKKPRLTKTWLQHCSAAEPRVAGTRNARSSS</sequence>
<comment type="caution">
    <text evidence="1">The sequence shown here is derived from an EMBL/GenBank/DDBJ whole genome shotgun (WGS) entry which is preliminary data.</text>
</comment>
<dbReference type="EMBL" id="BDGG01000018">
    <property type="protein sequence ID" value="GAV08620.1"/>
    <property type="molecule type" value="Genomic_DNA"/>
</dbReference>
<dbReference type="AlphaFoldDB" id="A0A1D1W560"/>
<reference evidence="1 2" key="1">
    <citation type="journal article" date="2016" name="Nat. Commun.">
        <title>Extremotolerant tardigrade genome and improved radiotolerance of human cultured cells by tardigrade-unique protein.</title>
        <authorList>
            <person name="Hashimoto T."/>
            <person name="Horikawa D.D."/>
            <person name="Saito Y."/>
            <person name="Kuwahara H."/>
            <person name="Kozuka-Hata H."/>
            <person name="Shin-I T."/>
            <person name="Minakuchi Y."/>
            <person name="Ohishi K."/>
            <person name="Motoyama A."/>
            <person name="Aizu T."/>
            <person name="Enomoto A."/>
            <person name="Kondo K."/>
            <person name="Tanaka S."/>
            <person name="Hara Y."/>
            <person name="Koshikawa S."/>
            <person name="Sagara H."/>
            <person name="Miura T."/>
            <person name="Yokobori S."/>
            <person name="Miyagawa K."/>
            <person name="Suzuki Y."/>
            <person name="Kubo T."/>
            <person name="Oyama M."/>
            <person name="Kohara Y."/>
            <person name="Fujiyama A."/>
            <person name="Arakawa K."/>
            <person name="Katayama T."/>
            <person name="Toyoda A."/>
            <person name="Kunieda T."/>
        </authorList>
    </citation>
    <scope>NUCLEOTIDE SEQUENCE [LARGE SCALE GENOMIC DNA]</scope>
    <source>
        <strain evidence="1 2">YOKOZUNA-1</strain>
    </source>
</reference>
<accession>A0A1D1W560</accession>
<evidence type="ECO:0000313" key="1">
    <source>
        <dbReference type="EMBL" id="GAV08620.1"/>
    </source>
</evidence>
<gene>
    <name evidence="1" type="primary">RvY_18285-1</name>
    <name evidence="1" type="synonym">RvY_18285.1</name>
    <name evidence="1" type="ORF">RvY_18285</name>
</gene>
<proteinExistence type="predicted"/>
<name>A0A1D1W560_RAMVA</name>
<protein>
    <submittedName>
        <fullName evidence="1">Uncharacterized protein</fullName>
    </submittedName>
</protein>
<evidence type="ECO:0000313" key="2">
    <source>
        <dbReference type="Proteomes" id="UP000186922"/>
    </source>
</evidence>